<dbReference type="AlphaFoldDB" id="A0A1X7ADE6"/>
<gene>
    <name evidence="1" type="ORF">RUM8411_04432</name>
</gene>
<sequence length="171" mass="19494">MATVDDLRNELTDYDGRDPSVLSEIAARHEDQPWFLSSLADLAPDEEAVVSEGATWIIKAMVEKGHDFMPQDVERLVVGLDEVTAWQAQLHICQSLVHMSVPQEVEPILKQWLNPLLDAPRPFVRAWATDALCRLCDKHSDRWNVLEQMSEDKAASVRSRVRNLMTEFGER</sequence>
<dbReference type="InterPro" id="IPR011989">
    <property type="entry name" value="ARM-like"/>
</dbReference>
<accession>A0A1X7ADE6</accession>
<reference evidence="2" key="1">
    <citation type="submission" date="2017-03" db="EMBL/GenBank/DDBJ databases">
        <authorList>
            <person name="Rodrigo-Torres L."/>
            <person name="Arahal R.D."/>
            <person name="Lucena T."/>
        </authorList>
    </citation>
    <scope>NUCLEOTIDE SEQUENCE [LARGE SCALE GENOMIC DNA]</scope>
    <source>
        <strain evidence="2">CECT 8411</strain>
    </source>
</reference>
<dbReference type="SUPFAM" id="SSF48371">
    <property type="entry name" value="ARM repeat"/>
    <property type="match status" value="1"/>
</dbReference>
<keyword evidence="2" id="KW-1185">Reference proteome</keyword>
<dbReference type="InterPro" id="IPR016024">
    <property type="entry name" value="ARM-type_fold"/>
</dbReference>
<evidence type="ECO:0000313" key="1">
    <source>
        <dbReference type="EMBL" id="SLN76565.1"/>
    </source>
</evidence>
<protein>
    <recommendedName>
        <fullName evidence="3">HEAT repeat protein</fullName>
    </recommendedName>
</protein>
<dbReference type="Gene3D" id="1.25.10.10">
    <property type="entry name" value="Leucine-rich Repeat Variant"/>
    <property type="match status" value="1"/>
</dbReference>
<name>A0A1X7ADE6_9RHOB</name>
<proteinExistence type="predicted"/>
<organism evidence="1 2">
    <name type="scientific">Ruegeria meonggei</name>
    <dbReference type="NCBI Taxonomy" id="1446476"/>
    <lineage>
        <taxon>Bacteria</taxon>
        <taxon>Pseudomonadati</taxon>
        <taxon>Pseudomonadota</taxon>
        <taxon>Alphaproteobacteria</taxon>
        <taxon>Rhodobacterales</taxon>
        <taxon>Roseobacteraceae</taxon>
        <taxon>Ruegeria</taxon>
    </lineage>
</organism>
<dbReference type="Proteomes" id="UP000193778">
    <property type="component" value="Unassembled WGS sequence"/>
</dbReference>
<dbReference type="EMBL" id="FWFP01000019">
    <property type="protein sequence ID" value="SLN76565.1"/>
    <property type="molecule type" value="Genomic_DNA"/>
</dbReference>
<evidence type="ECO:0000313" key="2">
    <source>
        <dbReference type="Proteomes" id="UP000193778"/>
    </source>
</evidence>
<evidence type="ECO:0008006" key="3">
    <source>
        <dbReference type="Google" id="ProtNLM"/>
    </source>
</evidence>